<dbReference type="KEGG" id="fno:Fnod_1276"/>
<evidence type="ECO:0000313" key="4">
    <source>
        <dbReference type="Proteomes" id="UP000002415"/>
    </source>
</evidence>
<dbReference type="InterPro" id="IPR031621">
    <property type="entry name" value="HisKA_7TM"/>
</dbReference>
<dbReference type="Proteomes" id="UP000002415">
    <property type="component" value="Chromosome"/>
</dbReference>
<dbReference type="RefSeq" id="WP_011994432.1">
    <property type="nucleotide sequence ID" value="NC_009718.1"/>
</dbReference>
<evidence type="ECO:0000313" key="3">
    <source>
        <dbReference type="EMBL" id="ABS61123.1"/>
    </source>
</evidence>
<reference evidence="3 4" key="1">
    <citation type="submission" date="2007-07" db="EMBL/GenBank/DDBJ databases">
        <title>Complete sequence of Fervidobacterium nodosum Rt17-B1.</title>
        <authorList>
            <consortium name="US DOE Joint Genome Institute"/>
            <person name="Copeland A."/>
            <person name="Lucas S."/>
            <person name="Lapidus A."/>
            <person name="Barry K."/>
            <person name="Glavina del Rio T."/>
            <person name="Dalin E."/>
            <person name="Tice H."/>
            <person name="Pitluck S."/>
            <person name="Saunders E."/>
            <person name="Brettin T."/>
            <person name="Bruce D."/>
            <person name="Detter J.C."/>
            <person name="Han C."/>
            <person name="Schmutz J."/>
            <person name="Larimer F."/>
            <person name="Land M."/>
            <person name="Hauser L."/>
            <person name="Kyrpides N."/>
            <person name="Mikhailova N."/>
            <person name="Nelson K."/>
            <person name="Gogarten J.P."/>
            <person name="Noll K."/>
            <person name="Richardson P."/>
        </authorList>
    </citation>
    <scope>NUCLEOTIDE SEQUENCE [LARGE SCALE GENOMIC DNA]</scope>
    <source>
        <strain evidence="4">ATCC 35602 / DSM 5306 / Rt17-B1</strain>
    </source>
</reference>
<keyword evidence="1" id="KW-0472">Membrane</keyword>
<feature type="transmembrane region" description="Helical" evidence="1">
    <location>
        <begin position="6"/>
        <end position="28"/>
    </location>
</feature>
<feature type="transmembrane region" description="Helical" evidence="1">
    <location>
        <begin position="35"/>
        <end position="54"/>
    </location>
</feature>
<dbReference type="eggNOG" id="COG3829">
    <property type="taxonomic scope" value="Bacteria"/>
</dbReference>
<feature type="transmembrane region" description="Helical" evidence="1">
    <location>
        <begin position="101"/>
        <end position="119"/>
    </location>
</feature>
<protein>
    <recommendedName>
        <fullName evidence="2">Histidine kinase N-terminal 7TM region domain-containing protein</fullName>
    </recommendedName>
</protein>
<dbReference type="AlphaFoldDB" id="A7HMJ0"/>
<dbReference type="EMBL" id="CP000771">
    <property type="protein sequence ID" value="ABS61123.1"/>
    <property type="molecule type" value="Genomic_DNA"/>
</dbReference>
<reference evidence="3 4" key="2">
    <citation type="journal article" date="2009" name="Proc. Natl. Acad. Sci. U.S.A.">
        <title>On the chimeric nature, thermophilic origin, and phylogenetic placement of the Thermotogales.</title>
        <authorList>
            <person name="Zhaxybayeva O."/>
            <person name="Swithers K.S."/>
            <person name="Lapierre P."/>
            <person name="Fournier G.P."/>
            <person name="Bickhart D.M."/>
            <person name="DeBoy R.T."/>
            <person name="Nelson K.E."/>
            <person name="Nesbo C.L."/>
            <person name="Doolittle W.F."/>
            <person name="Gogarten J.P."/>
            <person name="Noll K.M."/>
        </authorList>
    </citation>
    <scope>NUCLEOTIDE SEQUENCE [LARGE SCALE GENOMIC DNA]</scope>
    <source>
        <strain evidence="4">ATCC 35602 / DSM 5306 / Rt17-B1</strain>
    </source>
</reference>
<dbReference type="Pfam" id="PF16927">
    <property type="entry name" value="HisKA_7TM"/>
    <property type="match status" value="1"/>
</dbReference>
<accession>A7HMJ0</accession>
<feature type="transmembrane region" description="Helical" evidence="1">
    <location>
        <begin position="74"/>
        <end position="94"/>
    </location>
</feature>
<keyword evidence="1" id="KW-1133">Transmembrane helix</keyword>
<organism evidence="3 4">
    <name type="scientific">Fervidobacterium nodosum (strain ATCC 35602 / DSM 5306 / Rt17-B1)</name>
    <dbReference type="NCBI Taxonomy" id="381764"/>
    <lineage>
        <taxon>Bacteria</taxon>
        <taxon>Thermotogati</taxon>
        <taxon>Thermotogota</taxon>
        <taxon>Thermotogae</taxon>
        <taxon>Thermotogales</taxon>
        <taxon>Fervidobacteriaceae</taxon>
        <taxon>Fervidobacterium</taxon>
    </lineage>
</organism>
<evidence type="ECO:0000256" key="1">
    <source>
        <dbReference type="SAM" id="Phobius"/>
    </source>
</evidence>
<evidence type="ECO:0000259" key="2">
    <source>
        <dbReference type="Pfam" id="PF16927"/>
    </source>
</evidence>
<keyword evidence="4" id="KW-1185">Reference proteome</keyword>
<sequence length="161" mass="19111">MIFYVPIFIIFLFLYNSIIALQTITVFARYKVKELSYAGIFVSAVIMLYSFGYAMELIFITSSDISSAFLWYKIQYFAIAFISFSFFVFVNAFVGRKIKKNIVIPLMIIPLITLILLWTNQFHHLYLKGYLENGKYTIPGPWYYIKLVLYKTYLRIHTHWL</sequence>
<dbReference type="HOGENOM" id="CLU_1641227_0_0_0"/>
<name>A7HMJ0_FERNB</name>
<proteinExistence type="predicted"/>
<feature type="domain" description="Histidine kinase N-terminal 7TM region" evidence="2">
    <location>
        <begin position="18"/>
        <end position="149"/>
    </location>
</feature>
<dbReference type="STRING" id="381764.Fnod_1276"/>
<keyword evidence="1" id="KW-0812">Transmembrane</keyword>
<gene>
    <name evidence="3" type="ordered locus">Fnod_1276</name>
</gene>